<dbReference type="PANTHER" id="PTHR23534:SF1">
    <property type="entry name" value="MAJOR FACILITATOR SUPERFAMILY PROTEIN"/>
    <property type="match status" value="1"/>
</dbReference>
<feature type="transmembrane region" description="Helical" evidence="4">
    <location>
        <begin position="302"/>
        <end position="323"/>
    </location>
</feature>
<dbReference type="EMBL" id="AP027272">
    <property type="protein sequence ID" value="BDX05440.1"/>
    <property type="molecule type" value="Genomic_DNA"/>
</dbReference>
<keyword evidence="1 4" id="KW-0812">Transmembrane</keyword>
<feature type="transmembrane region" description="Helical" evidence="4">
    <location>
        <begin position="343"/>
        <end position="361"/>
    </location>
</feature>
<protein>
    <submittedName>
        <fullName evidence="6">MFS transporter</fullName>
    </submittedName>
</protein>
<dbReference type="Pfam" id="PF07690">
    <property type="entry name" value="MFS_1"/>
    <property type="match status" value="2"/>
</dbReference>
<dbReference type="InterPro" id="IPR020846">
    <property type="entry name" value="MFS_dom"/>
</dbReference>
<feature type="transmembrane region" description="Helical" evidence="4">
    <location>
        <begin position="250"/>
        <end position="271"/>
    </location>
</feature>
<dbReference type="AlphaFoldDB" id="A0AA48HVQ6"/>
<feature type="transmembrane region" description="Helical" evidence="4">
    <location>
        <begin position="128"/>
        <end position="146"/>
    </location>
</feature>
<feature type="domain" description="Major facilitator superfamily (MFS) profile" evidence="5">
    <location>
        <begin position="211"/>
        <end position="403"/>
    </location>
</feature>
<proteinExistence type="predicted"/>
<dbReference type="KEGG" id="pmaw:MACH26_09610"/>
<dbReference type="PANTHER" id="PTHR23534">
    <property type="entry name" value="MFS PERMEASE"/>
    <property type="match status" value="1"/>
</dbReference>
<dbReference type="RefSeq" id="WP_338291413.1">
    <property type="nucleotide sequence ID" value="NZ_AP027272.1"/>
</dbReference>
<dbReference type="SUPFAM" id="SSF103473">
    <property type="entry name" value="MFS general substrate transporter"/>
    <property type="match status" value="1"/>
</dbReference>
<evidence type="ECO:0000313" key="6">
    <source>
        <dbReference type="EMBL" id="BDX05440.1"/>
    </source>
</evidence>
<dbReference type="Gene3D" id="1.20.1250.20">
    <property type="entry name" value="MFS general substrate transporter like domains"/>
    <property type="match status" value="1"/>
</dbReference>
<feature type="transmembrane region" description="Helical" evidence="4">
    <location>
        <begin position="96"/>
        <end position="116"/>
    </location>
</feature>
<feature type="transmembrane region" description="Helical" evidence="4">
    <location>
        <begin position="278"/>
        <end position="296"/>
    </location>
</feature>
<gene>
    <name evidence="6" type="ORF">MACH26_09610</name>
</gene>
<dbReference type="PROSITE" id="PS50850">
    <property type="entry name" value="MFS"/>
    <property type="match status" value="1"/>
</dbReference>
<evidence type="ECO:0000256" key="3">
    <source>
        <dbReference type="ARBA" id="ARBA00023136"/>
    </source>
</evidence>
<evidence type="ECO:0000256" key="4">
    <source>
        <dbReference type="SAM" id="Phobius"/>
    </source>
</evidence>
<evidence type="ECO:0000256" key="1">
    <source>
        <dbReference type="ARBA" id="ARBA00022692"/>
    </source>
</evidence>
<feature type="transmembrane region" description="Helical" evidence="4">
    <location>
        <begin position="71"/>
        <end position="90"/>
    </location>
</feature>
<name>A0AA48HVQ6_9ALTE</name>
<keyword evidence="2 4" id="KW-1133">Transmembrane helix</keyword>
<accession>A0AA48HVQ6</accession>
<feature type="transmembrane region" description="Helical" evidence="4">
    <location>
        <begin position="166"/>
        <end position="185"/>
    </location>
</feature>
<keyword evidence="7" id="KW-1185">Reference proteome</keyword>
<reference evidence="6" key="1">
    <citation type="submission" date="2023-01" db="EMBL/GenBank/DDBJ databases">
        <title>Complete genome sequence of Planctobacterium marinum strain Dej080120_11.</title>
        <authorList>
            <person name="Ueki S."/>
            <person name="Maruyama F."/>
        </authorList>
    </citation>
    <scope>NUCLEOTIDE SEQUENCE</scope>
    <source>
        <strain evidence="6">Dej080120_11</strain>
    </source>
</reference>
<dbReference type="Proteomes" id="UP001333710">
    <property type="component" value="Chromosome"/>
</dbReference>
<dbReference type="InterPro" id="IPR036259">
    <property type="entry name" value="MFS_trans_sf"/>
</dbReference>
<evidence type="ECO:0000313" key="7">
    <source>
        <dbReference type="Proteomes" id="UP001333710"/>
    </source>
</evidence>
<feature type="transmembrane region" description="Helical" evidence="4">
    <location>
        <begin position="206"/>
        <end position="230"/>
    </location>
</feature>
<dbReference type="InterPro" id="IPR011701">
    <property type="entry name" value="MFS"/>
</dbReference>
<feature type="transmembrane region" description="Helical" evidence="4">
    <location>
        <begin position="367"/>
        <end position="386"/>
    </location>
</feature>
<evidence type="ECO:0000256" key="2">
    <source>
        <dbReference type="ARBA" id="ARBA00022989"/>
    </source>
</evidence>
<sequence length="403" mass="43763">MKFPPIVWLLASISALATTSGTLMVLVAGIFGAQVAPEQQYATLPLALMILGTAFSVSPLALLMRKTGRKPVFLMAAAMGVSASLLAAYAVGQASFLLFCLSAALLGCAIAGFQQIRFAAIEWVDMEQVPKVVSLVLLGGLFAAILGPELSTLGQHITPESFQGTFYLLATIQLCCLLLFCFYKAKSNEELTAANPANAKLKKRQFLLKPAFLAAVLSASLGYGLMAFIMTATPVHMHVMGEHSLADTKVVIQSHIIAMFLPSFFSGWLIGKIGELKLILVGIALFGFCILMGFFATGYWHYWITLVLLGIAWNFLFTAGTSLLPKAYAPEERFQAQALNDGIMFAIQAAASLSAGAVLYLLGWQAMMLSCIPVLFILMFVLYRWHQDTIKQTRERLSPAPRR</sequence>
<organism evidence="6 7">
    <name type="scientific">Planctobacterium marinum</name>
    <dbReference type="NCBI Taxonomy" id="1631968"/>
    <lineage>
        <taxon>Bacteria</taxon>
        <taxon>Pseudomonadati</taxon>
        <taxon>Pseudomonadota</taxon>
        <taxon>Gammaproteobacteria</taxon>
        <taxon>Alteromonadales</taxon>
        <taxon>Alteromonadaceae</taxon>
        <taxon>Planctobacterium</taxon>
    </lineage>
</organism>
<feature type="transmembrane region" description="Helical" evidence="4">
    <location>
        <begin position="45"/>
        <end position="64"/>
    </location>
</feature>
<evidence type="ECO:0000259" key="5">
    <source>
        <dbReference type="PROSITE" id="PS50850"/>
    </source>
</evidence>
<dbReference type="GO" id="GO:0022857">
    <property type="term" value="F:transmembrane transporter activity"/>
    <property type="evidence" value="ECO:0007669"/>
    <property type="project" value="InterPro"/>
</dbReference>
<keyword evidence="3 4" id="KW-0472">Membrane</keyword>